<proteinExistence type="predicted"/>
<reference evidence="1 2" key="1">
    <citation type="submission" date="2023-08" db="EMBL/GenBank/DDBJ databases">
        <authorList>
            <person name="Dale J."/>
        </authorList>
    </citation>
    <scope>NUCLEOTIDE SEQUENCE [LARGE SCALE GENOMIC DNA]</scope>
    <source>
        <strain evidence="1 2">2023EL-00788</strain>
    </source>
</reference>
<dbReference type="AlphaFoldDB" id="A0AAW8HG96"/>
<accession>A0AAW8HG96</accession>
<dbReference type="RefSeq" id="WP_106672333.1">
    <property type="nucleotide sequence ID" value="NZ_JAVDKS010000022.1"/>
</dbReference>
<comment type="caution">
    <text evidence="1">The sequence shown here is derived from an EMBL/GenBank/DDBJ whole genome shotgun (WGS) entry which is preliminary data.</text>
</comment>
<evidence type="ECO:0000313" key="1">
    <source>
        <dbReference type="EMBL" id="MDQ2259565.1"/>
    </source>
</evidence>
<protein>
    <submittedName>
        <fullName evidence="1">Uncharacterized protein</fullName>
    </submittedName>
</protein>
<evidence type="ECO:0000313" key="2">
    <source>
        <dbReference type="Proteomes" id="UP001225042"/>
    </source>
</evidence>
<dbReference type="EMBL" id="JAVDKS010000022">
    <property type="protein sequence ID" value="MDQ2259565.1"/>
    <property type="molecule type" value="Genomic_DNA"/>
</dbReference>
<organism evidence="1 2">
    <name type="scientific">Enterobacter soli</name>
    <dbReference type="NCBI Taxonomy" id="885040"/>
    <lineage>
        <taxon>Bacteria</taxon>
        <taxon>Pseudomonadati</taxon>
        <taxon>Pseudomonadota</taxon>
        <taxon>Gammaproteobacteria</taxon>
        <taxon>Enterobacterales</taxon>
        <taxon>Enterobacteriaceae</taxon>
        <taxon>Enterobacter</taxon>
    </lineage>
</organism>
<dbReference type="Proteomes" id="UP001225042">
    <property type="component" value="Unassembled WGS sequence"/>
</dbReference>
<name>A0AAW8HG96_9ENTR</name>
<keyword evidence="2" id="KW-1185">Reference proteome</keyword>
<sequence>MNSSVAKNQLASLRNNRILRRAIIPGKYHIAAKLMARSLNIPVGEIYDQAVEQFLAAPPAKEDFILVGRKNNPPKVSFWLSSHLSERAKALAESLSLTEHEVLITAINDYARKHNFDRIKTGKGTGSAKKV</sequence>
<gene>
    <name evidence="1" type="ORF">RBJ67_25890</name>
</gene>